<organism evidence="2 3">
    <name type="scientific">Vreelandella malpeensis</name>
    <dbReference type="NCBI Taxonomy" id="1172368"/>
    <lineage>
        <taxon>Bacteria</taxon>
        <taxon>Pseudomonadati</taxon>
        <taxon>Pseudomonadota</taxon>
        <taxon>Gammaproteobacteria</taxon>
        <taxon>Oceanospirillales</taxon>
        <taxon>Halomonadaceae</taxon>
        <taxon>Vreelandella</taxon>
    </lineage>
</organism>
<gene>
    <name evidence="2" type="ORF">GEV37_11030</name>
</gene>
<dbReference type="Proteomes" id="UP001319882">
    <property type="component" value="Unassembled WGS sequence"/>
</dbReference>
<reference evidence="2 3" key="1">
    <citation type="journal article" date="2021" name="Sci. Rep.">
        <title>Genome analysis of a halophilic bacterium Halomonas malpeensis YU-PRIM-29(T) reveals its exopolysaccharide and pigment producing capabilities.</title>
        <authorList>
            <person name="Athmika"/>
            <person name="Ghate S.D."/>
            <person name="Arun A.B."/>
            <person name="Rao S.S."/>
            <person name="Kumar S.T.A."/>
            <person name="Kandiyil M.K."/>
            <person name="Saptami K."/>
            <person name="Rekha P.D."/>
        </authorList>
    </citation>
    <scope>NUCLEOTIDE SEQUENCE [LARGE SCALE GENOMIC DNA]</scope>
    <source>
        <strain evidence="3">prim 29</strain>
    </source>
</reference>
<evidence type="ECO:0000313" key="2">
    <source>
        <dbReference type="EMBL" id="MCB8889646.1"/>
    </source>
</evidence>
<dbReference type="Pfam" id="PF13669">
    <property type="entry name" value="Glyoxalase_4"/>
    <property type="match status" value="1"/>
</dbReference>
<evidence type="ECO:0000313" key="3">
    <source>
        <dbReference type="Proteomes" id="UP001319882"/>
    </source>
</evidence>
<name>A0ABS8DTI4_9GAMM</name>
<evidence type="ECO:0000259" key="1">
    <source>
        <dbReference type="PROSITE" id="PS51819"/>
    </source>
</evidence>
<feature type="domain" description="VOC" evidence="1">
    <location>
        <begin position="7"/>
        <end position="146"/>
    </location>
</feature>
<proteinExistence type="predicted"/>
<dbReference type="SUPFAM" id="SSF54593">
    <property type="entry name" value="Glyoxalase/Bleomycin resistance protein/Dihydroxybiphenyl dioxygenase"/>
    <property type="match status" value="1"/>
</dbReference>
<protein>
    <submittedName>
        <fullName evidence="2">VOC family protein</fullName>
    </submittedName>
</protein>
<comment type="caution">
    <text evidence="2">The sequence shown here is derived from an EMBL/GenBank/DDBJ whole genome shotgun (WGS) entry which is preliminary data.</text>
</comment>
<dbReference type="PROSITE" id="PS51819">
    <property type="entry name" value="VOC"/>
    <property type="match status" value="1"/>
</dbReference>
<dbReference type="InterPro" id="IPR029068">
    <property type="entry name" value="Glyas_Bleomycin-R_OHBP_Dase"/>
</dbReference>
<sequence length="181" mass="20540">MSQFLGNIRQLGYVVTDIEQAMVYWTDVMGVGPFFYNPRVPIENYTYDGDSFEVHNSVALANSGFIQVELIQTRNDAPSMYRDFMAAGHTGLQHVAFWTETYDADLAAMQARGHHVKMSGEVGANGRFAYFDREYHPGTVIELSEVLGPKGDMFRRIREASEHWDGRDPVRPFPNLGEKQP</sequence>
<keyword evidence="3" id="KW-1185">Reference proteome</keyword>
<accession>A0ABS8DTI4</accession>
<dbReference type="InterPro" id="IPR037523">
    <property type="entry name" value="VOC_core"/>
</dbReference>
<dbReference type="RefSeq" id="WP_227390314.1">
    <property type="nucleotide sequence ID" value="NZ_JBHSCJ010000002.1"/>
</dbReference>
<dbReference type="EMBL" id="WHVL01000004">
    <property type="protein sequence ID" value="MCB8889646.1"/>
    <property type="molecule type" value="Genomic_DNA"/>
</dbReference>
<dbReference type="Gene3D" id="3.10.180.10">
    <property type="entry name" value="2,3-Dihydroxybiphenyl 1,2-Dioxygenase, domain 1"/>
    <property type="match status" value="1"/>
</dbReference>